<feature type="region of interest" description="Disordered" evidence="1">
    <location>
        <begin position="64"/>
        <end position="107"/>
    </location>
</feature>
<feature type="domain" description="Methyltransferase" evidence="2">
    <location>
        <begin position="176"/>
        <end position="301"/>
    </location>
</feature>
<protein>
    <recommendedName>
        <fullName evidence="2">Methyltransferase domain-containing protein</fullName>
    </recommendedName>
</protein>
<evidence type="ECO:0000256" key="1">
    <source>
        <dbReference type="SAM" id="MobiDB-lite"/>
    </source>
</evidence>
<dbReference type="InterPro" id="IPR026913">
    <property type="entry name" value="METTL24"/>
</dbReference>
<sequence length="390" mass="44903">MSPKNSRLDALVSRRQRRNGRHDDQHGHKSMIATLGVLLMFSGMYAIPNRNNHVNDALTWLSTTSPPQVESSTPPLQTQQQQQQQDAIPEKPETSTTPKGISFDPSPKSLHPKWKLWHEMNKEQQEQAIKDIEPYVRKYGKKMGRAPFSLHIPRDQVCELFVPGSDHRLCGPAPPKPCTFMSFGINNDPSYDIKLANTWGCRGFAADPTIVHPSKLHPLVTFHNFGLTTLRPNEEKMVRPEEEWWYTSMPALRKFLKLDYIDIMKIDCEGCEVALARDILAEDPTFFEHIGQLTIETHVTKAWIETYEELYYFGLQFPLLEEAGFVMVTSMVFGCNIKHERFYCMDELRDWGFACGLGPAKKVAKSCHDFLWVKKEKAYRNEETRQEPTC</sequence>
<gene>
    <name evidence="3" type="ORF">SEMRO_108_G054260.1</name>
</gene>
<proteinExistence type="predicted"/>
<evidence type="ECO:0000259" key="2">
    <source>
        <dbReference type="Pfam" id="PF13383"/>
    </source>
</evidence>
<keyword evidence="4" id="KW-1185">Reference proteome</keyword>
<dbReference type="PANTHER" id="PTHR32026:SF10">
    <property type="entry name" value="METHYLTRANSFERASE-LIKE PROTEIN 24-RELATED"/>
    <property type="match status" value="1"/>
</dbReference>
<dbReference type="EMBL" id="CAICTM010000107">
    <property type="protein sequence ID" value="CAB9501426.1"/>
    <property type="molecule type" value="Genomic_DNA"/>
</dbReference>
<evidence type="ECO:0000313" key="4">
    <source>
        <dbReference type="Proteomes" id="UP001153069"/>
    </source>
</evidence>
<dbReference type="Pfam" id="PF13383">
    <property type="entry name" value="Methyltransf_22"/>
    <property type="match status" value="1"/>
</dbReference>
<dbReference type="Proteomes" id="UP001153069">
    <property type="component" value="Unassembled WGS sequence"/>
</dbReference>
<dbReference type="AlphaFoldDB" id="A0A9N8DG34"/>
<feature type="compositionally biased region" description="Polar residues" evidence="1">
    <location>
        <begin position="64"/>
        <end position="76"/>
    </location>
</feature>
<dbReference type="PANTHER" id="PTHR32026">
    <property type="entry name" value="METHYLTRANSFERASE-LIKE PROTEIN 24"/>
    <property type="match status" value="1"/>
</dbReference>
<name>A0A9N8DG34_9STRA</name>
<comment type="caution">
    <text evidence="3">The sequence shown here is derived from an EMBL/GenBank/DDBJ whole genome shotgun (WGS) entry which is preliminary data.</text>
</comment>
<evidence type="ECO:0000313" key="3">
    <source>
        <dbReference type="EMBL" id="CAB9501426.1"/>
    </source>
</evidence>
<accession>A0A9N8DG34</accession>
<dbReference type="OrthoDB" id="36026at2759"/>
<dbReference type="InterPro" id="IPR025714">
    <property type="entry name" value="Methyltranfer_dom"/>
</dbReference>
<reference evidence="3" key="1">
    <citation type="submission" date="2020-06" db="EMBL/GenBank/DDBJ databases">
        <authorList>
            <consortium name="Plant Systems Biology data submission"/>
        </authorList>
    </citation>
    <scope>NUCLEOTIDE SEQUENCE</scope>
    <source>
        <strain evidence="3">D6</strain>
    </source>
</reference>
<organism evidence="3 4">
    <name type="scientific">Seminavis robusta</name>
    <dbReference type="NCBI Taxonomy" id="568900"/>
    <lineage>
        <taxon>Eukaryota</taxon>
        <taxon>Sar</taxon>
        <taxon>Stramenopiles</taxon>
        <taxon>Ochrophyta</taxon>
        <taxon>Bacillariophyta</taxon>
        <taxon>Bacillariophyceae</taxon>
        <taxon>Bacillariophycidae</taxon>
        <taxon>Naviculales</taxon>
        <taxon>Naviculaceae</taxon>
        <taxon>Seminavis</taxon>
    </lineage>
</organism>